<reference evidence="2" key="1">
    <citation type="submission" date="2020-05" db="EMBL/GenBank/DDBJ databases">
        <authorList>
            <person name="Chiriac C."/>
            <person name="Salcher M."/>
            <person name="Ghai R."/>
            <person name="Kavagutti S V."/>
        </authorList>
    </citation>
    <scope>NUCLEOTIDE SEQUENCE</scope>
</reference>
<dbReference type="EMBL" id="CAEZWU010000114">
    <property type="protein sequence ID" value="CAB4671349.1"/>
    <property type="molecule type" value="Genomic_DNA"/>
</dbReference>
<dbReference type="EMBL" id="CAEZSE010000219">
    <property type="protein sequence ID" value="CAB4544192.1"/>
    <property type="molecule type" value="Genomic_DNA"/>
</dbReference>
<sequence length="52" mass="5230">MICGCVSASTANTFDSDLLDRSAIVIASAAAVASSSREAFAISKPVISVIIV</sequence>
<dbReference type="AlphaFoldDB" id="A0A6J6MD99"/>
<accession>A0A6J6MD99</accession>
<gene>
    <name evidence="1" type="ORF">UFOPK1353_01112</name>
    <name evidence="2" type="ORF">UFOPK2292_00822</name>
</gene>
<organism evidence="2">
    <name type="scientific">freshwater metagenome</name>
    <dbReference type="NCBI Taxonomy" id="449393"/>
    <lineage>
        <taxon>unclassified sequences</taxon>
        <taxon>metagenomes</taxon>
        <taxon>ecological metagenomes</taxon>
    </lineage>
</organism>
<proteinExistence type="predicted"/>
<name>A0A6J6MD99_9ZZZZ</name>
<evidence type="ECO:0000313" key="1">
    <source>
        <dbReference type="EMBL" id="CAB4544192.1"/>
    </source>
</evidence>
<evidence type="ECO:0000313" key="2">
    <source>
        <dbReference type="EMBL" id="CAB4671349.1"/>
    </source>
</evidence>
<protein>
    <submittedName>
        <fullName evidence="2">Unannotated protein</fullName>
    </submittedName>
</protein>